<keyword evidence="1" id="KW-0175">Coiled coil</keyword>
<gene>
    <name evidence="2" type="ORF">MELIAE_LOCUS10274</name>
</gene>
<feature type="coiled-coil region" evidence="1">
    <location>
        <begin position="33"/>
        <end position="71"/>
    </location>
</feature>
<name>A0A9P0BD61_BRAAE</name>
<evidence type="ECO:0000313" key="2">
    <source>
        <dbReference type="EMBL" id="CAH0560539.1"/>
    </source>
</evidence>
<protein>
    <submittedName>
        <fullName evidence="2">Uncharacterized protein</fullName>
    </submittedName>
</protein>
<organism evidence="2 3">
    <name type="scientific">Brassicogethes aeneus</name>
    <name type="common">Rape pollen beetle</name>
    <name type="synonym">Meligethes aeneus</name>
    <dbReference type="NCBI Taxonomy" id="1431903"/>
    <lineage>
        <taxon>Eukaryota</taxon>
        <taxon>Metazoa</taxon>
        <taxon>Ecdysozoa</taxon>
        <taxon>Arthropoda</taxon>
        <taxon>Hexapoda</taxon>
        <taxon>Insecta</taxon>
        <taxon>Pterygota</taxon>
        <taxon>Neoptera</taxon>
        <taxon>Endopterygota</taxon>
        <taxon>Coleoptera</taxon>
        <taxon>Polyphaga</taxon>
        <taxon>Cucujiformia</taxon>
        <taxon>Nitidulidae</taxon>
        <taxon>Meligethinae</taxon>
        <taxon>Brassicogethes</taxon>
    </lineage>
</organism>
<proteinExistence type="predicted"/>
<dbReference type="AlphaFoldDB" id="A0A9P0BD61"/>
<sequence length="122" mass="14377">MSTRSNKEKETKSLIKETLAELFTDDEFINKLLKNFNDKVDKKLEEMNQKIKNSEIQINMLEQKIDQLQQAEKLKNICIYGIPEENKENLNLKIIENMKIAKIQTNNDDILSSYRIGKKMKI</sequence>
<evidence type="ECO:0000313" key="3">
    <source>
        <dbReference type="Proteomes" id="UP001154078"/>
    </source>
</evidence>
<keyword evidence="3" id="KW-1185">Reference proteome</keyword>
<dbReference type="EMBL" id="OV121138">
    <property type="protein sequence ID" value="CAH0560539.1"/>
    <property type="molecule type" value="Genomic_DNA"/>
</dbReference>
<accession>A0A9P0BD61</accession>
<dbReference type="OrthoDB" id="10066957at2759"/>
<dbReference type="Proteomes" id="UP001154078">
    <property type="component" value="Chromosome 7"/>
</dbReference>
<reference evidence="2" key="1">
    <citation type="submission" date="2021-12" db="EMBL/GenBank/DDBJ databases">
        <authorList>
            <person name="King R."/>
        </authorList>
    </citation>
    <scope>NUCLEOTIDE SEQUENCE</scope>
</reference>
<evidence type="ECO:0000256" key="1">
    <source>
        <dbReference type="SAM" id="Coils"/>
    </source>
</evidence>